<keyword evidence="2" id="KW-1185">Reference proteome</keyword>
<dbReference type="EMBL" id="NOXX01000182">
    <property type="protein sequence ID" value="OYQ45376.1"/>
    <property type="molecule type" value="Genomic_DNA"/>
</dbReference>
<protein>
    <submittedName>
        <fullName evidence="1">Uncharacterized protein</fullName>
    </submittedName>
</protein>
<organism evidence="1 2">
    <name type="scientific">Flavobacterium aurantiibacter</name>
    <dbReference type="NCBI Taxonomy" id="2023067"/>
    <lineage>
        <taxon>Bacteria</taxon>
        <taxon>Pseudomonadati</taxon>
        <taxon>Bacteroidota</taxon>
        <taxon>Flavobacteriia</taxon>
        <taxon>Flavobacteriales</taxon>
        <taxon>Flavobacteriaceae</taxon>
        <taxon>Flavobacterium</taxon>
    </lineage>
</organism>
<sequence>MFFVLNELEIDAFCCLMTEFMLNCLIIRHLTNLIRFAFFRILDVFSCYEFDCPLYVFRLVLEIELKNRKDGWRFKHIFFGENFEF</sequence>
<reference evidence="1 2" key="1">
    <citation type="submission" date="2017-07" db="EMBL/GenBank/DDBJ databases">
        <title>Flavobacterium cyanobacteriorum sp. nov., isolated from cyanobacterial aggregates in a eutrophic lake.</title>
        <authorList>
            <person name="Cai H."/>
        </authorList>
    </citation>
    <scope>NUCLEOTIDE SEQUENCE [LARGE SCALE GENOMIC DNA]</scope>
    <source>
        <strain evidence="1 2">TH167</strain>
    </source>
</reference>
<evidence type="ECO:0000313" key="1">
    <source>
        <dbReference type="EMBL" id="OYQ45376.1"/>
    </source>
</evidence>
<gene>
    <name evidence="1" type="ORF">CHX27_06305</name>
</gene>
<dbReference type="Proteomes" id="UP000216035">
    <property type="component" value="Unassembled WGS sequence"/>
</dbReference>
<accession>A0A255ZVB6</accession>
<name>A0A255ZVB6_9FLAO</name>
<proteinExistence type="predicted"/>
<dbReference type="AlphaFoldDB" id="A0A255ZVB6"/>
<evidence type="ECO:0000313" key="2">
    <source>
        <dbReference type="Proteomes" id="UP000216035"/>
    </source>
</evidence>
<comment type="caution">
    <text evidence="1">The sequence shown here is derived from an EMBL/GenBank/DDBJ whole genome shotgun (WGS) entry which is preliminary data.</text>
</comment>